<dbReference type="InterPro" id="IPR036869">
    <property type="entry name" value="J_dom_sf"/>
</dbReference>
<dbReference type="PRINTS" id="PR00625">
    <property type="entry name" value="JDOMAIN"/>
</dbReference>
<dbReference type="GO" id="GO:0051087">
    <property type="term" value="F:protein-folding chaperone binding"/>
    <property type="evidence" value="ECO:0007669"/>
    <property type="project" value="TreeGrafter"/>
</dbReference>
<dbReference type="GO" id="GO:0036503">
    <property type="term" value="P:ERAD pathway"/>
    <property type="evidence" value="ECO:0007669"/>
    <property type="project" value="TreeGrafter"/>
</dbReference>
<dbReference type="OrthoDB" id="10250354at2759"/>
<dbReference type="Pfam" id="PF00226">
    <property type="entry name" value="DnaJ"/>
    <property type="match status" value="1"/>
</dbReference>
<feature type="compositionally biased region" description="Low complexity" evidence="2">
    <location>
        <begin position="83"/>
        <end position="99"/>
    </location>
</feature>
<dbReference type="PANTHER" id="PTHR44360">
    <property type="entry name" value="DNAJ HOMOLOG SUBFAMILY B MEMBER 9"/>
    <property type="match status" value="1"/>
</dbReference>
<evidence type="ECO:0000259" key="4">
    <source>
        <dbReference type="PROSITE" id="PS50076"/>
    </source>
</evidence>
<feature type="transmembrane region" description="Helical" evidence="3">
    <location>
        <begin position="190"/>
        <end position="209"/>
    </location>
</feature>
<dbReference type="PROSITE" id="PS50076">
    <property type="entry name" value="DNAJ_2"/>
    <property type="match status" value="1"/>
</dbReference>
<dbReference type="STRING" id="155417.A0A4Q4T4I7"/>
<dbReference type="Gene3D" id="1.10.287.110">
    <property type="entry name" value="DnaJ domain"/>
    <property type="match status" value="1"/>
</dbReference>
<gene>
    <name evidence="5" type="ORF">DL764_006539</name>
</gene>
<feature type="domain" description="J" evidence="4">
    <location>
        <begin position="6"/>
        <end position="70"/>
    </location>
</feature>
<keyword evidence="1" id="KW-0143">Chaperone</keyword>
<comment type="caution">
    <text evidence="5">The sequence shown here is derived from an EMBL/GenBank/DDBJ whole genome shotgun (WGS) entry which is preliminary data.</text>
</comment>
<dbReference type="PROSITE" id="PS00636">
    <property type="entry name" value="DNAJ_1"/>
    <property type="match status" value="1"/>
</dbReference>
<dbReference type="InterPro" id="IPR051948">
    <property type="entry name" value="Hsp70_co-chaperone_J-domain"/>
</dbReference>
<dbReference type="SUPFAM" id="SSF46565">
    <property type="entry name" value="Chaperone J-domain"/>
    <property type="match status" value="1"/>
</dbReference>
<proteinExistence type="predicted"/>
<accession>A0A4Q4T4I7</accession>
<feature type="region of interest" description="Disordered" evidence="2">
    <location>
        <begin position="67"/>
        <end position="99"/>
    </location>
</feature>
<protein>
    <recommendedName>
        <fullName evidence="4">J domain-containing protein</fullName>
    </recommendedName>
</protein>
<sequence>MVADTTLYDILDIQPSATDGEIKQAYRKKALKWHPDKNPDPEAEGMFKDVVRAYEILSDKGKRRNYDEFGTGSSSARGGGRYGATSTSSNSSYAGGTSSGLNDEDFEAFFRAARNRRRTRTRGGAYGSAYAADEFPGIPSLADLRPKPGLCLMIIYVLLDMAFNTAAGAAAAAAGAHANGGAPTPRATQIGALAGLTKSAITSFVWFVGQWEPDWVVALPLGLLGTGFAVCSLVMVQVTNMTLGHVPRELWIPALVAALPLWPEAANHFGSLDALGGVTFAALALSQDLSICGLHAAAAAGAVYGTISSVPAAFSALLECCCLCSLVMLMEDDD</sequence>
<dbReference type="PANTHER" id="PTHR44360:SF1">
    <property type="entry name" value="DNAJ HOMOLOG SUBFAMILY B MEMBER 9"/>
    <property type="match status" value="1"/>
</dbReference>
<dbReference type="AlphaFoldDB" id="A0A4Q4T4I7"/>
<dbReference type="GO" id="GO:0005783">
    <property type="term" value="C:endoplasmic reticulum"/>
    <property type="evidence" value="ECO:0007669"/>
    <property type="project" value="TreeGrafter"/>
</dbReference>
<keyword evidence="3" id="KW-0472">Membrane</keyword>
<dbReference type="InterPro" id="IPR001623">
    <property type="entry name" value="DnaJ_domain"/>
</dbReference>
<dbReference type="Proteomes" id="UP000293360">
    <property type="component" value="Unassembled WGS sequence"/>
</dbReference>
<evidence type="ECO:0000256" key="3">
    <source>
        <dbReference type="SAM" id="Phobius"/>
    </source>
</evidence>
<keyword evidence="3" id="KW-1133">Transmembrane helix</keyword>
<dbReference type="InterPro" id="IPR018253">
    <property type="entry name" value="DnaJ_domain_CS"/>
</dbReference>
<dbReference type="GO" id="GO:0051787">
    <property type="term" value="F:misfolded protein binding"/>
    <property type="evidence" value="ECO:0007669"/>
    <property type="project" value="TreeGrafter"/>
</dbReference>
<organism evidence="5 6">
    <name type="scientific">Monosporascus ibericus</name>
    <dbReference type="NCBI Taxonomy" id="155417"/>
    <lineage>
        <taxon>Eukaryota</taxon>
        <taxon>Fungi</taxon>
        <taxon>Dikarya</taxon>
        <taxon>Ascomycota</taxon>
        <taxon>Pezizomycotina</taxon>
        <taxon>Sordariomycetes</taxon>
        <taxon>Xylariomycetidae</taxon>
        <taxon>Xylariales</taxon>
        <taxon>Xylariales incertae sedis</taxon>
        <taxon>Monosporascus</taxon>
    </lineage>
</organism>
<feature type="transmembrane region" description="Helical" evidence="3">
    <location>
        <begin position="215"/>
        <end position="236"/>
    </location>
</feature>
<dbReference type="SMART" id="SM00271">
    <property type="entry name" value="DnaJ"/>
    <property type="match status" value="1"/>
</dbReference>
<feature type="transmembrane region" description="Helical" evidence="3">
    <location>
        <begin position="153"/>
        <end position="178"/>
    </location>
</feature>
<evidence type="ECO:0000313" key="6">
    <source>
        <dbReference type="Proteomes" id="UP000293360"/>
    </source>
</evidence>
<reference evidence="5 6" key="1">
    <citation type="submission" date="2018-06" db="EMBL/GenBank/DDBJ databases">
        <title>Complete Genomes of Monosporascus.</title>
        <authorList>
            <person name="Robinson A.J."/>
            <person name="Natvig D.O."/>
        </authorList>
    </citation>
    <scope>NUCLEOTIDE SEQUENCE [LARGE SCALE GENOMIC DNA]</scope>
    <source>
        <strain evidence="5 6">CBS 110550</strain>
    </source>
</reference>
<keyword evidence="3" id="KW-0812">Transmembrane</keyword>
<evidence type="ECO:0000313" key="5">
    <source>
        <dbReference type="EMBL" id="RYP00339.1"/>
    </source>
</evidence>
<evidence type="ECO:0000256" key="1">
    <source>
        <dbReference type="ARBA" id="ARBA00023186"/>
    </source>
</evidence>
<evidence type="ECO:0000256" key="2">
    <source>
        <dbReference type="SAM" id="MobiDB-lite"/>
    </source>
</evidence>
<dbReference type="EMBL" id="QJNU01000393">
    <property type="protein sequence ID" value="RYP00339.1"/>
    <property type="molecule type" value="Genomic_DNA"/>
</dbReference>
<keyword evidence="6" id="KW-1185">Reference proteome</keyword>
<name>A0A4Q4T4I7_9PEZI</name>
<dbReference type="CDD" id="cd06257">
    <property type="entry name" value="DnaJ"/>
    <property type="match status" value="1"/>
</dbReference>